<keyword evidence="10" id="KW-1185">Reference proteome</keyword>
<dbReference type="GO" id="GO:0016779">
    <property type="term" value="F:nucleotidyltransferase activity"/>
    <property type="evidence" value="ECO:0007669"/>
    <property type="project" value="UniProtKB-KW"/>
</dbReference>
<name>A0A4R3KYP0_9SPHI</name>
<dbReference type="Gene3D" id="3.90.550.10">
    <property type="entry name" value="Spore Coat Polysaccharide Biosynthesis Protein SpsA, Chain A"/>
    <property type="match status" value="1"/>
</dbReference>
<feature type="domain" description="MobA-like NTP transferase" evidence="8">
    <location>
        <begin position="15"/>
        <end position="171"/>
    </location>
</feature>
<keyword evidence="6" id="KW-0342">GTP-binding</keyword>
<reference evidence="9 10" key="1">
    <citation type="submission" date="2019-03" db="EMBL/GenBank/DDBJ databases">
        <title>Genomic Encyclopedia of Type Strains, Phase IV (KMG-IV): sequencing the most valuable type-strain genomes for metagenomic binning, comparative biology and taxonomic classification.</title>
        <authorList>
            <person name="Goeker M."/>
        </authorList>
    </citation>
    <scope>NUCLEOTIDE SEQUENCE [LARGE SCALE GENOMIC DNA]</scope>
    <source>
        <strain evidence="9 10">DSM 21100</strain>
    </source>
</reference>
<evidence type="ECO:0000256" key="7">
    <source>
        <dbReference type="ARBA" id="ARBA00023150"/>
    </source>
</evidence>
<dbReference type="InterPro" id="IPR029044">
    <property type="entry name" value="Nucleotide-diphossugar_trans"/>
</dbReference>
<dbReference type="Proteomes" id="UP000295807">
    <property type="component" value="Unassembled WGS sequence"/>
</dbReference>
<comment type="caution">
    <text evidence="9">The sequence shown here is derived from an EMBL/GenBank/DDBJ whole genome shotgun (WGS) entry which is preliminary data.</text>
</comment>
<protein>
    <submittedName>
        <fullName evidence="9">Molybdenum cofactor guanylyltransferase</fullName>
    </submittedName>
</protein>
<dbReference type="Pfam" id="PF12804">
    <property type="entry name" value="NTP_transf_3"/>
    <property type="match status" value="1"/>
</dbReference>
<proteinExistence type="predicted"/>
<evidence type="ECO:0000313" key="9">
    <source>
        <dbReference type="EMBL" id="TCS90166.1"/>
    </source>
</evidence>
<keyword evidence="4" id="KW-0547">Nucleotide-binding</keyword>
<dbReference type="AlphaFoldDB" id="A0A4R3KYP0"/>
<dbReference type="GO" id="GO:0005525">
    <property type="term" value="F:GTP binding"/>
    <property type="evidence" value="ECO:0007669"/>
    <property type="project" value="UniProtKB-KW"/>
</dbReference>
<dbReference type="CDD" id="cd02503">
    <property type="entry name" value="MobA"/>
    <property type="match status" value="1"/>
</dbReference>
<keyword evidence="1" id="KW-0963">Cytoplasm</keyword>
<accession>A0A4R3KYP0</accession>
<evidence type="ECO:0000256" key="5">
    <source>
        <dbReference type="ARBA" id="ARBA00022842"/>
    </source>
</evidence>
<evidence type="ECO:0000256" key="6">
    <source>
        <dbReference type="ARBA" id="ARBA00023134"/>
    </source>
</evidence>
<evidence type="ECO:0000313" key="10">
    <source>
        <dbReference type="Proteomes" id="UP000295807"/>
    </source>
</evidence>
<dbReference type="EMBL" id="SMAD01000001">
    <property type="protein sequence ID" value="TCS90166.1"/>
    <property type="molecule type" value="Genomic_DNA"/>
</dbReference>
<organism evidence="9 10">
    <name type="scientific">Anseongella ginsenosidimutans</name>
    <dbReference type="NCBI Taxonomy" id="496056"/>
    <lineage>
        <taxon>Bacteria</taxon>
        <taxon>Pseudomonadati</taxon>
        <taxon>Bacteroidota</taxon>
        <taxon>Sphingobacteriia</taxon>
        <taxon>Sphingobacteriales</taxon>
        <taxon>Sphingobacteriaceae</taxon>
        <taxon>Anseongella</taxon>
    </lineage>
</organism>
<sequence>MVDNHHKPLPRGLNGLILCGGQSRRMQTDKSLLEYRRLPHWQYVQALLEPFVSETWVSCRKEQASQFAGTAGLLFDDDNSGMAGPAAGMLAAHRRFPATGWLVVACDLPLVTAESIQALVKGRDPSLQATAILNPEKEWPEPLLAIWEPSGLQVLEENAGEGRCCPRKTLQQLTSALISCSNPAELFNANTPGERLLAEKELAEKLSGKS</sequence>
<dbReference type="RefSeq" id="WP_158640488.1">
    <property type="nucleotide sequence ID" value="NZ_CP042432.1"/>
</dbReference>
<dbReference type="GO" id="GO:0006777">
    <property type="term" value="P:Mo-molybdopterin cofactor biosynthetic process"/>
    <property type="evidence" value="ECO:0007669"/>
    <property type="project" value="UniProtKB-KW"/>
</dbReference>
<evidence type="ECO:0000256" key="2">
    <source>
        <dbReference type="ARBA" id="ARBA00022679"/>
    </source>
</evidence>
<evidence type="ECO:0000256" key="4">
    <source>
        <dbReference type="ARBA" id="ARBA00022741"/>
    </source>
</evidence>
<dbReference type="InterPro" id="IPR025877">
    <property type="entry name" value="MobA-like_NTP_Trfase"/>
</dbReference>
<dbReference type="InterPro" id="IPR013482">
    <property type="entry name" value="Molybde_CF_guanTrfase"/>
</dbReference>
<keyword evidence="7" id="KW-0501">Molybdenum cofactor biosynthesis</keyword>
<dbReference type="SUPFAM" id="SSF53448">
    <property type="entry name" value="Nucleotide-diphospho-sugar transferases"/>
    <property type="match status" value="1"/>
</dbReference>
<keyword evidence="5" id="KW-0460">Magnesium</keyword>
<evidence type="ECO:0000256" key="1">
    <source>
        <dbReference type="ARBA" id="ARBA00022490"/>
    </source>
</evidence>
<evidence type="ECO:0000256" key="3">
    <source>
        <dbReference type="ARBA" id="ARBA00022723"/>
    </source>
</evidence>
<keyword evidence="2 9" id="KW-0808">Transferase</keyword>
<evidence type="ECO:0000259" key="8">
    <source>
        <dbReference type="Pfam" id="PF12804"/>
    </source>
</evidence>
<dbReference type="PANTHER" id="PTHR19136">
    <property type="entry name" value="MOLYBDENUM COFACTOR GUANYLYLTRANSFERASE"/>
    <property type="match status" value="1"/>
</dbReference>
<keyword evidence="9" id="KW-0548">Nucleotidyltransferase</keyword>
<dbReference type="GO" id="GO:0046872">
    <property type="term" value="F:metal ion binding"/>
    <property type="evidence" value="ECO:0007669"/>
    <property type="project" value="UniProtKB-KW"/>
</dbReference>
<keyword evidence="3" id="KW-0479">Metal-binding</keyword>
<gene>
    <name evidence="9" type="ORF">EDD80_101365</name>
</gene>
<dbReference type="PANTHER" id="PTHR19136:SF81">
    <property type="entry name" value="MOLYBDENUM COFACTOR GUANYLYLTRANSFERASE"/>
    <property type="match status" value="1"/>
</dbReference>